<name>A0A084VZQ3_ANOSI</name>
<dbReference type="VEuPathDB" id="VectorBase:ASIC011254"/>
<sequence length="117" mass="12646">METPSRAYVYQAITEGHQKTEDGQMDMSVWNTIHQSVNIAFLRTVENDKSIVSRSDILPSQPVILDRWGRVINSTIIGPKEKGDDITLTCGVVGGKLSGDLASGGNSSVSHKFSVGI</sequence>
<accession>A0A084VZQ3</accession>
<keyword evidence="3" id="KW-1185">Reference proteome</keyword>
<dbReference type="EMBL" id="KE525255">
    <property type="protein sequence ID" value="KFB43447.1"/>
    <property type="molecule type" value="Genomic_DNA"/>
</dbReference>
<dbReference type="VEuPathDB" id="VectorBase:ASIS019527"/>
<gene>
    <name evidence="1" type="ORF">ZHAS_00011254</name>
</gene>
<reference evidence="1 3" key="1">
    <citation type="journal article" date="2014" name="BMC Genomics">
        <title>Genome sequence of Anopheles sinensis provides insight into genetics basis of mosquito competence for malaria parasites.</title>
        <authorList>
            <person name="Zhou D."/>
            <person name="Zhang D."/>
            <person name="Ding G."/>
            <person name="Shi L."/>
            <person name="Hou Q."/>
            <person name="Ye Y."/>
            <person name="Xu Y."/>
            <person name="Zhou H."/>
            <person name="Xiong C."/>
            <person name="Li S."/>
            <person name="Yu J."/>
            <person name="Hong S."/>
            <person name="Yu X."/>
            <person name="Zou P."/>
            <person name="Chen C."/>
            <person name="Chang X."/>
            <person name="Wang W."/>
            <person name="Lv Y."/>
            <person name="Sun Y."/>
            <person name="Ma L."/>
            <person name="Shen B."/>
            <person name="Zhu C."/>
        </authorList>
    </citation>
    <scope>NUCLEOTIDE SEQUENCE [LARGE SCALE GENOMIC DNA]</scope>
</reference>
<protein>
    <submittedName>
        <fullName evidence="1">AGAP008320-PA-like protein</fullName>
    </submittedName>
</protein>
<dbReference type="EMBL" id="ATLV01018921">
    <property type="status" value="NOT_ANNOTATED_CDS"/>
    <property type="molecule type" value="Genomic_DNA"/>
</dbReference>
<dbReference type="AlphaFoldDB" id="A0A084VZQ3"/>
<dbReference type="OrthoDB" id="6431884at2759"/>
<evidence type="ECO:0000313" key="3">
    <source>
        <dbReference type="Proteomes" id="UP000030765"/>
    </source>
</evidence>
<reference evidence="2" key="2">
    <citation type="submission" date="2020-05" db="UniProtKB">
        <authorList>
            <consortium name="EnsemblMetazoa"/>
        </authorList>
    </citation>
    <scope>IDENTIFICATION</scope>
</reference>
<evidence type="ECO:0000313" key="2">
    <source>
        <dbReference type="EnsemblMetazoa" id="ASIC011254-PA"/>
    </source>
</evidence>
<organism evidence="1">
    <name type="scientific">Anopheles sinensis</name>
    <name type="common">Mosquito</name>
    <dbReference type="NCBI Taxonomy" id="74873"/>
    <lineage>
        <taxon>Eukaryota</taxon>
        <taxon>Metazoa</taxon>
        <taxon>Ecdysozoa</taxon>
        <taxon>Arthropoda</taxon>
        <taxon>Hexapoda</taxon>
        <taxon>Insecta</taxon>
        <taxon>Pterygota</taxon>
        <taxon>Neoptera</taxon>
        <taxon>Endopterygota</taxon>
        <taxon>Diptera</taxon>
        <taxon>Nematocera</taxon>
        <taxon>Culicoidea</taxon>
        <taxon>Culicidae</taxon>
        <taxon>Anophelinae</taxon>
        <taxon>Anopheles</taxon>
    </lineage>
</organism>
<evidence type="ECO:0000313" key="1">
    <source>
        <dbReference type="EMBL" id="KFB43447.1"/>
    </source>
</evidence>
<dbReference type="EnsemblMetazoa" id="ASIC011254-RA">
    <property type="protein sequence ID" value="ASIC011254-PA"/>
    <property type="gene ID" value="ASIC011254"/>
</dbReference>
<dbReference type="STRING" id="74873.A0A084VZQ3"/>
<dbReference type="Proteomes" id="UP000030765">
    <property type="component" value="Unassembled WGS sequence"/>
</dbReference>
<proteinExistence type="predicted"/>